<dbReference type="GO" id="GO:0061630">
    <property type="term" value="F:ubiquitin protein ligase activity"/>
    <property type="evidence" value="ECO:0007669"/>
    <property type="project" value="UniProtKB-EC"/>
</dbReference>
<keyword evidence="14" id="KW-0832">Ubl conjugation</keyword>
<evidence type="ECO:0000259" key="20">
    <source>
        <dbReference type="PROSITE" id="PS50081"/>
    </source>
</evidence>
<evidence type="ECO:0000313" key="22">
    <source>
        <dbReference type="Proteomes" id="UP001075354"/>
    </source>
</evidence>
<keyword evidence="11 18" id="KW-0863">Zinc-finger</keyword>
<organism evidence="21 22">
    <name type="scientific">Megalurothrips usitatus</name>
    <name type="common">bean blossom thrips</name>
    <dbReference type="NCBI Taxonomy" id="439358"/>
    <lineage>
        <taxon>Eukaryota</taxon>
        <taxon>Metazoa</taxon>
        <taxon>Ecdysozoa</taxon>
        <taxon>Arthropoda</taxon>
        <taxon>Hexapoda</taxon>
        <taxon>Insecta</taxon>
        <taxon>Pterygota</taxon>
        <taxon>Neoptera</taxon>
        <taxon>Paraneoptera</taxon>
        <taxon>Thysanoptera</taxon>
        <taxon>Terebrantia</taxon>
        <taxon>Thripoidea</taxon>
        <taxon>Thripidae</taxon>
        <taxon>Megalurothrips</taxon>
    </lineage>
</organism>
<evidence type="ECO:0000256" key="17">
    <source>
        <dbReference type="ARBA" id="ARBA00023242"/>
    </source>
</evidence>
<evidence type="ECO:0000256" key="18">
    <source>
        <dbReference type="RuleBase" id="RU368018"/>
    </source>
</evidence>
<dbReference type="InterPro" id="IPR013083">
    <property type="entry name" value="Znf_RING/FYVE/PHD"/>
</dbReference>
<keyword evidence="13 18" id="KW-0862">Zinc</keyword>
<sequence>MASGGYTDLHRLFLQSMMSRAIVKVDGAKQLLLSIARLVGFQMAGVRDHEVTTILKEINKKISSFGMELKEILSEHDATKFVVLTNTTDSSAVIDKISHAYNEKERELFRLLLEGIVENESYGSISSMEALNLQINGMRAGDIQDALDKFVSDQWFLETDSGRLIPAARCIAEFDSYFKRCFPGRVHVCNLCSNVVFYGVECPSCSAVTHKHCFTTFNAKKSAPVCPLPSCREPVLGHSPQNGEERSRQKKKAGPGASKRGPSASTPQDTPTPSQEESPSSSQTDSTPITRGRRKRPSAD</sequence>
<dbReference type="AlphaFoldDB" id="A0AAV7X4R4"/>
<dbReference type="Pfam" id="PF07574">
    <property type="entry name" value="SMC_Nse1"/>
    <property type="match status" value="1"/>
</dbReference>
<keyword evidence="16 18" id="KW-0234">DNA repair</keyword>
<dbReference type="Pfam" id="PF08746">
    <property type="entry name" value="zf-RING-like"/>
    <property type="match status" value="1"/>
</dbReference>
<proteinExistence type="inferred from homology"/>
<dbReference type="InterPro" id="IPR002219">
    <property type="entry name" value="PKC_DAG/PE"/>
</dbReference>
<comment type="similarity">
    <text evidence="4 18">Belongs to the NSE1 family.</text>
</comment>
<dbReference type="InterPro" id="IPR036388">
    <property type="entry name" value="WH-like_DNA-bd_sf"/>
</dbReference>
<evidence type="ECO:0000256" key="14">
    <source>
        <dbReference type="ARBA" id="ARBA00022843"/>
    </source>
</evidence>
<evidence type="ECO:0000256" key="13">
    <source>
        <dbReference type="ARBA" id="ARBA00022833"/>
    </source>
</evidence>
<dbReference type="PANTHER" id="PTHR20973:SF0">
    <property type="entry name" value="NON-STRUCTURAL MAINTENANCE OF CHROMOSOMES ELEMENT 1 HOMOLOG"/>
    <property type="match status" value="1"/>
</dbReference>
<feature type="compositionally biased region" description="Low complexity" evidence="19">
    <location>
        <begin position="269"/>
        <end position="288"/>
    </location>
</feature>
<dbReference type="InterPro" id="IPR011513">
    <property type="entry name" value="Nse1"/>
</dbReference>
<evidence type="ECO:0000256" key="8">
    <source>
        <dbReference type="ARBA" id="ARBA00022679"/>
    </source>
</evidence>
<evidence type="ECO:0000256" key="2">
    <source>
        <dbReference type="ARBA" id="ARBA00004123"/>
    </source>
</evidence>
<dbReference type="Gene3D" id="1.10.10.10">
    <property type="entry name" value="Winged helix-like DNA-binding domain superfamily/Winged helix DNA-binding domain"/>
    <property type="match status" value="1"/>
</dbReference>
<dbReference type="InterPro" id="IPR014857">
    <property type="entry name" value="Nse1_RING_C4HC3-type"/>
</dbReference>
<comment type="subcellular location">
    <subcellularLocation>
        <location evidence="3">Chromosome</location>
    </subcellularLocation>
    <subcellularLocation>
        <location evidence="2 18">Nucleus</location>
    </subcellularLocation>
</comment>
<keyword evidence="15 18" id="KW-0233">DNA recombination</keyword>
<dbReference type="EC" id="2.3.2.27" evidence="5 18"/>
<keyword evidence="12 18" id="KW-0833">Ubl conjugation pathway</keyword>
<dbReference type="Gene3D" id="3.90.1150.220">
    <property type="match status" value="1"/>
</dbReference>
<keyword evidence="9 18" id="KW-0479">Metal-binding</keyword>
<evidence type="ECO:0000256" key="5">
    <source>
        <dbReference type="ARBA" id="ARBA00012483"/>
    </source>
</evidence>
<dbReference type="Gene3D" id="3.30.40.10">
    <property type="entry name" value="Zinc/RING finger domain, C3HC4 (zinc finger)"/>
    <property type="match status" value="1"/>
</dbReference>
<keyword evidence="17 18" id="KW-0539">Nucleus</keyword>
<name>A0AAV7X4R4_9NEOP</name>
<evidence type="ECO:0000256" key="7">
    <source>
        <dbReference type="ARBA" id="ARBA00022454"/>
    </source>
</evidence>
<dbReference type="EMBL" id="JAPTSV010000016">
    <property type="protein sequence ID" value="KAJ1519632.1"/>
    <property type="molecule type" value="Genomic_DNA"/>
</dbReference>
<accession>A0AAV7X4R4</accession>
<evidence type="ECO:0000256" key="4">
    <source>
        <dbReference type="ARBA" id="ARBA00010258"/>
    </source>
</evidence>
<reference evidence="21" key="1">
    <citation type="submission" date="2022-12" db="EMBL/GenBank/DDBJ databases">
        <title>Chromosome-level genome assembly of the bean flower thrips Megalurothrips usitatus.</title>
        <authorList>
            <person name="Ma L."/>
            <person name="Liu Q."/>
            <person name="Li H."/>
            <person name="Cai W."/>
        </authorList>
    </citation>
    <scope>NUCLEOTIDE SEQUENCE</scope>
    <source>
        <strain evidence="21">Cailab_2022a</strain>
    </source>
</reference>
<dbReference type="PROSITE" id="PS50081">
    <property type="entry name" value="ZF_DAG_PE_2"/>
    <property type="match status" value="1"/>
</dbReference>
<feature type="domain" description="Phorbol-ester/DAG-type" evidence="20">
    <location>
        <begin position="174"/>
        <end position="226"/>
    </location>
</feature>
<evidence type="ECO:0000256" key="9">
    <source>
        <dbReference type="ARBA" id="ARBA00022723"/>
    </source>
</evidence>
<comment type="subunit">
    <text evidence="18">Component of the Smc5-Smc6 complex.</text>
</comment>
<dbReference type="PANTHER" id="PTHR20973">
    <property type="entry name" value="NON-SMC ELEMENT 1-RELATED"/>
    <property type="match status" value="1"/>
</dbReference>
<evidence type="ECO:0000256" key="3">
    <source>
        <dbReference type="ARBA" id="ARBA00004286"/>
    </source>
</evidence>
<feature type="region of interest" description="Disordered" evidence="19">
    <location>
        <begin position="237"/>
        <end position="300"/>
    </location>
</feature>
<comment type="catalytic activity">
    <reaction evidence="1 18">
        <text>S-ubiquitinyl-[E2 ubiquitin-conjugating enzyme]-L-cysteine + [acceptor protein]-L-lysine = [E2 ubiquitin-conjugating enzyme]-L-cysteine + N(6)-ubiquitinyl-[acceptor protein]-L-lysine.</text>
        <dbReference type="EC" id="2.3.2.27"/>
    </reaction>
</comment>
<dbReference type="SUPFAM" id="SSF57889">
    <property type="entry name" value="Cysteine-rich domain"/>
    <property type="match status" value="1"/>
</dbReference>
<dbReference type="Proteomes" id="UP001075354">
    <property type="component" value="Chromosome 16"/>
</dbReference>
<evidence type="ECO:0000256" key="12">
    <source>
        <dbReference type="ARBA" id="ARBA00022786"/>
    </source>
</evidence>
<dbReference type="GO" id="GO:0030915">
    <property type="term" value="C:Smc5-Smc6 complex"/>
    <property type="evidence" value="ECO:0007669"/>
    <property type="project" value="UniProtKB-UniRule"/>
</dbReference>
<keyword evidence="8 18" id="KW-0808">Transferase</keyword>
<evidence type="ECO:0000256" key="15">
    <source>
        <dbReference type="ARBA" id="ARBA00023172"/>
    </source>
</evidence>
<dbReference type="GO" id="GO:0000724">
    <property type="term" value="P:double-strand break repair via homologous recombination"/>
    <property type="evidence" value="ECO:0007669"/>
    <property type="project" value="TreeGrafter"/>
</dbReference>
<keyword evidence="7" id="KW-0158">Chromosome</keyword>
<evidence type="ECO:0000256" key="11">
    <source>
        <dbReference type="ARBA" id="ARBA00022771"/>
    </source>
</evidence>
<evidence type="ECO:0000256" key="19">
    <source>
        <dbReference type="SAM" id="MobiDB-lite"/>
    </source>
</evidence>
<protein>
    <recommendedName>
        <fullName evidence="6 18">Non-structural maintenance of chromosomes element 1 homolog</fullName>
        <ecNumber evidence="5 18">2.3.2.27</ecNumber>
    </recommendedName>
</protein>
<evidence type="ECO:0000313" key="21">
    <source>
        <dbReference type="EMBL" id="KAJ1519632.1"/>
    </source>
</evidence>
<evidence type="ECO:0000256" key="6">
    <source>
        <dbReference type="ARBA" id="ARBA00019422"/>
    </source>
</evidence>
<keyword evidence="10 18" id="KW-0227">DNA damage</keyword>
<evidence type="ECO:0000256" key="16">
    <source>
        <dbReference type="ARBA" id="ARBA00023204"/>
    </source>
</evidence>
<evidence type="ECO:0000256" key="1">
    <source>
        <dbReference type="ARBA" id="ARBA00000900"/>
    </source>
</evidence>
<dbReference type="GO" id="GO:0008270">
    <property type="term" value="F:zinc ion binding"/>
    <property type="evidence" value="ECO:0007669"/>
    <property type="project" value="UniProtKB-KW"/>
</dbReference>
<dbReference type="InterPro" id="IPR046349">
    <property type="entry name" value="C1-like_sf"/>
</dbReference>
<keyword evidence="22" id="KW-1185">Reference proteome</keyword>
<dbReference type="GO" id="GO:0005634">
    <property type="term" value="C:nucleus"/>
    <property type="evidence" value="ECO:0007669"/>
    <property type="project" value="UniProtKB-SubCell"/>
</dbReference>
<comment type="caution">
    <text evidence="21">The sequence shown here is derived from an EMBL/GenBank/DDBJ whole genome shotgun (WGS) entry which is preliminary data.</text>
</comment>
<evidence type="ECO:0000256" key="10">
    <source>
        <dbReference type="ARBA" id="ARBA00022763"/>
    </source>
</evidence>
<feature type="compositionally biased region" description="Basic residues" evidence="19">
    <location>
        <begin position="291"/>
        <end position="300"/>
    </location>
</feature>
<gene>
    <name evidence="21" type="ORF">ONE63_004904</name>
</gene>